<name>A0A139N5A8_STRGN</name>
<keyword evidence="6" id="KW-0482">Metalloprotease</keyword>
<dbReference type="AlphaFoldDB" id="A0A139N5A8"/>
<dbReference type="NCBIfam" id="TIGR00181">
    <property type="entry name" value="pepF"/>
    <property type="match status" value="1"/>
</dbReference>
<comment type="cofactor">
    <cofactor evidence="1">
        <name>Zn(2+)</name>
        <dbReference type="ChEBI" id="CHEBI:29105"/>
    </cofactor>
</comment>
<dbReference type="InterPro" id="IPR004438">
    <property type="entry name" value="Peptidase_M3B"/>
</dbReference>
<dbReference type="InterPro" id="IPR034009">
    <property type="entry name" value="M3B_PepF_4"/>
</dbReference>
<evidence type="ECO:0000256" key="4">
    <source>
        <dbReference type="ARBA" id="ARBA00022801"/>
    </source>
</evidence>
<evidence type="ECO:0000259" key="7">
    <source>
        <dbReference type="Pfam" id="PF01432"/>
    </source>
</evidence>
<dbReference type="InterPro" id="IPR045090">
    <property type="entry name" value="Pept_M3A_M3B"/>
</dbReference>
<evidence type="ECO:0000313" key="9">
    <source>
        <dbReference type="Proteomes" id="UP000070096"/>
    </source>
</evidence>
<dbReference type="PANTHER" id="PTHR11804">
    <property type="entry name" value="PROTEASE M3 THIMET OLIGOPEPTIDASE-RELATED"/>
    <property type="match status" value="1"/>
</dbReference>
<dbReference type="EMBL" id="LQRC01000193">
    <property type="protein sequence ID" value="KXT71218.1"/>
    <property type="molecule type" value="Genomic_DNA"/>
</dbReference>
<dbReference type="GO" id="GO:0046872">
    <property type="term" value="F:metal ion binding"/>
    <property type="evidence" value="ECO:0007669"/>
    <property type="project" value="UniProtKB-KW"/>
</dbReference>
<keyword evidence="3" id="KW-0479">Metal-binding</keyword>
<organism evidence="8 9">
    <name type="scientific">Streptococcus gordonii</name>
    <dbReference type="NCBI Taxonomy" id="1302"/>
    <lineage>
        <taxon>Bacteria</taxon>
        <taxon>Bacillati</taxon>
        <taxon>Bacillota</taxon>
        <taxon>Bacilli</taxon>
        <taxon>Lactobacillales</taxon>
        <taxon>Streptococcaceae</taxon>
        <taxon>Streptococcus</taxon>
    </lineage>
</organism>
<evidence type="ECO:0000256" key="2">
    <source>
        <dbReference type="ARBA" id="ARBA00022670"/>
    </source>
</evidence>
<dbReference type="InterPro" id="IPR001567">
    <property type="entry name" value="Pept_M3A_M3B_dom"/>
</dbReference>
<dbReference type="GO" id="GO:0006518">
    <property type="term" value="P:peptide metabolic process"/>
    <property type="evidence" value="ECO:0007669"/>
    <property type="project" value="TreeGrafter"/>
</dbReference>
<evidence type="ECO:0000256" key="5">
    <source>
        <dbReference type="ARBA" id="ARBA00022833"/>
    </source>
</evidence>
<dbReference type="GO" id="GO:0006508">
    <property type="term" value="P:proteolysis"/>
    <property type="evidence" value="ECO:0007669"/>
    <property type="project" value="UniProtKB-KW"/>
</dbReference>
<sequence length="598" mass="68527">MEQKHRSEFPENELWDLTALYQDQEDFLRAIEKAGEDIKKFVRDYQGKLSTFEDFEQAFAELEQIYIQISHIGNYGFMPQTTDFGDESFAQIAQATMEFETEANVALSFFDDALVGADEAVLEKLGQEPHLTSAIRQAKIKKAHYLGADVEKALTNLGEVFYSPQDIYTKMRAGDFAMDDFEVDGKVYKNSFVTYENFYQNHENSEIREKSFRSFSEGLRKHQNAAAAAYLAQVKSEKLLADMKGYDSVFDYLLAEQEVDRSMFDRQIDLIMSEFAPVAQKYLKHVAKVNGLEKMTFADWKLDLDSELNPEVSIDDAYDLVMKSVEPLGQEYCQEVARYKEERWVDFAANAGKDSGGYAADPYRVHPYVLMSWTGRMSDVYTLIHEIGHSGQFIFSDNHQSYFNAHMSTYYVEAPSTFNELLLSDYLERQFDNPRQKRFALAHRLTDTYFHNFITHLLEAAFQRKVYTLIEEGGTFGASKLNAIMKEVLMDFWGDAVEIDDDAALTWMRQAHYYMGLYSYTYSAGLVISTAGYLHLKNDENGARDWLELLKSGGSKTPLESAMIIGADISTDKPLRDTIQFLSDTVEQIIAYSKELGQ</sequence>
<dbReference type="InterPro" id="IPR042088">
    <property type="entry name" value="OligoPept_F_C"/>
</dbReference>
<keyword evidence="5" id="KW-0862">Zinc</keyword>
<feature type="domain" description="Peptidase M3A/M3B catalytic" evidence="7">
    <location>
        <begin position="199"/>
        <end position="578"/>
    </location>
</feature>
<evidence type="ECO:0000313" key="8">
    <source>
        <dbReference type="EMBL" id="KXT71218.1"/>
    </source>
</evidence>
<dbReference type="Proteomes" id="UP000070096">
    <property type="component" value="Unassembled WGS sequence"/>
</dbReference>
<dbReference type="Gene3D" id="1.10.1370.20">
    <property type="entry name" value="Oligoendopeptidase f, C-terminal domain"/>
    <property type="match status" value="1"/>
</dbReference>
<accession>A0A139N5A8</accession>
<dbReference type="PANTHER" id="PTHR11804:SF45">
    <property type="entry name" value="SIMILAR TO OLIGOENDOPEPTIDASE"/>
    <property type="match status" value="1"/>
</dbReference>
<dbReference type="GO" id="GO:0004222">
    <property type="term" value="F:metalloendopeptidase activity"/>
    <property type="evidence" value="ECO:0007669"/>
    <property type="project" value="InterPro"/>
</dbReference>
<evidence type="ECO:0000256" key="6">
    <source>
        <dbReference type="ARBA" id="ARBA00023049"/>
    </source>
</evidence>
<evidence type="ECO:0000256" key="3">
    <source>
        <dbReference type="ARBA" id="ARBA00022723"/>
    </source>
</evidence>
<dbReference type="SUPFAM" id="SSF55486">
    <property type="entry name" value="Metalloproteases ('zincins'), catalytic domain"/>
    <property type="match status" value="1"/>
</dbReference>
<dbReference type="CDD" id="cd09609">
    <property type="entry name" value="M3B_PepF"/>
    <property type="match status" value="1"/>
</dbReference>
<proteinExistence type="predicted"/>
<evidence type="ECO:0000256" key="1">
    <source>
        <dbReference type="ARBA" id="ARBA00001947"/>
    </source>
</evidence>
<gene>
    <name evidence="8" type="ORF">SGODD07_01316</name>
</gene>
<comment type="caution">
    <text evidence="8">The sequence shown here is derived from an EMBL/GenBank/DDBJ whole genome shotgun (WGS) entry which is preliminary data.</text>
</comment>
<keyword evidence="2" id="KW-0645">Protease</keyword>
<keyword evidence="4" id="KW-0378">Hydrolase</keyword>
<reference evidence="8 9" key="1">
    <citation type="submission" date="2016-01" db="EMBL/GenBank/DDBJ databases">
        <title>Highly variable Streptococcus oralis are common among viridans streptococci isolated from primates.</title>
        <authorList>
            <person name="Denapaite D."/>
            <person name="Rieger M."/>
            <person name="Koendgen S."/>
            <person name="Brueckner R."/>
            <person name="Ochigava I."/>
            <person name="Kappeler P."/>
            <person name="Maetz-Rensing K."/>
            <person name="Leendertz F."/>
            <person name="Hakenbeck R."/>
        </authorList>
    </citation>
    <scope>NUCLEOTIDE SEQUENCE [LARGE SCALE GENOMIC DNA]</scope>
    <source>
        <strain evidence="8 9">DD07</strain>
    </source>
</reference>
<dbReference type="Gene3D" id="1.20.140.70">
    <property type="entry name" value="Oligopeptidase f, N-terminal domain"/>
    <property type="match status" value="1"/>
</dbReference>
<protein>
    <submittedName>
        <fullName evidence="8">Oligoendopeptidase F</fullName>
    </submittedName>
</protein>
<dbReference type="PATRIC" id="fig|1302.21.peg.1471"/>
<dbReference type="Pfam" id="PF01432">
    <property type="entry name" value="Peptidase_M3"/>
    <property type="match status" value="1"/>
</dbReference>